<reference evidence="1" key="1">
    <citation type="submission" date="2011-11" db="EMBL/GenBank/DDBJ databases">
        <title>Complete genome sequence of Candidatus Mycoplasma haemominutum.</title>
        <authorList>
            <person name="Barker E.N."/>
            <person name="Darby A.C."/>
            <person name="Helps C.R."/>
            <person name="Peters I.R."/>
            <person name="Hughes M.A."/>
            <person name="Radford A.D."/>
            <person name="Novacco M."/>
            <person name="Boretti F."/>
            <person name="Hofmann-Lehmann R."/>
            <person name="Tasker S."/>
        </authorList>
    </citation>
    <scope>NUCLEOTIDE SEQUENCE</scope>
    <source>
        <strain evidence="1">Birmingham 1</strain>
    </source>
</reference>
<proteinExistence type="predicted"/>
<dbReference type="EMBL" id="HE613254">
    <property type="protein sequence ID" value="CCE66621.1"/>
    <property type="molecule type" value="Genomic_DNA"/>
</dbReference>
<dbReference type="AlphaFoldDB" id="G8C2S3"/>
<dbReference type="KEGG" id="mhb:MHM_01030"/>
<sequence length="192" mass="21217">MGGALTGIGLPTNNAVRSIFNKWEIRKNGWSGAAAKSYEEYWYGANGFGDTRNKQVSNGEWKTEIENALKEVRSAWGKENLGKGLESKLDSFIKQKNLCNGSSGSGSGTQCRVGNIEFIDDKGNALYGRIPIEDNNNKKSNLYVKWLKCTKNTAKASAVWVGRVLKQEESSHSTSSSSNGPKWNWCIEVKKK</sequence>
<accession>G8C2S3</accession>
<name>G8C2S3_9MOLU</name>
<dbReference type="HOGENOM" id="CLU_1303045_0_0_14"/>
<organism evidence="1">
    <name type="scientific">Candidatus Mycoplasma haematominutum 'Birmingham 1'</name>
    <dbReference type="NCBI Taxonomy" id="1116213"/>
    <lineage>
        <taxon>Bacteria</taxon>
        <taxon>Bacillati</taxon>
        <taxon>Mycoplasmatota</taxon>
        <taxon>Mollicutes</taxon>
        <taxon>Mycoplasmataceae</taxon>
        <taxon>Mycoplasma</taxon>
    </lineage>
</organism>
<reference evidence="1" key="2">
    <citation type="submission" date="2011-11" db="EMBL/GenBank/DDBJ databases">
        <authorList>
            <person name="Barker E."/>
        </authorList>
    </citation>
    <scope>NUCLEOTIDE SEQUENCE</scope>
    <source>
        <strain evidence="1">Birmingham 1</strain>
    </source>
</reference>
<dbReference type="PATRIC" id="fig|1116213.3.peg.112"/>
<gene>
    <name evidence="1" type="ORF">MHM_01030</name>
</gene>
<protein>
    <submittedName>
        <fullName evidence="1">Uncharacterized protein</fullName>
    </submittedName>
</protein>
<evidence type="ECO:0000313" key="1">
    <source>
        <dbReference type="EMBL" id="CCE66621.1"/>
    </source>
</evidence>
<dbReference type="RefSeq" id="WP_015511486.1">
    <property type="nucleotide sequence ID" value="NC_021007.1"/>
</dbReference>